<dbReference type="EMBL" id="ALJF01000008">
    <property type="protein sequence ID" value="EKF59782.1"/>
    <property type="molecule type" value="Genomic_DNA"/>
</dbReference>
<dbReference type="SMART" id="SM00862">
    <property type="entry name" value="Trans_reg_C"/>
    <property type="match status" value="1"/>
</dbReference>
<organism evidence="5 6">
    <name type="scientific">Agrobacterium albertimagni AOL15</name>
    <dbReference type="NCBI Taxonomy" id="1156935"/>
    <lineage>
        <taxon>Bacteria</taxon>
        <taxon>Pseudomonadati</taxon>
        <taxon>Pseudomonadota</taxon>
        <taxon>Alphaproteobacteria</taxon>
        <taxon>Hyphomicrobiales</taxon>
        <taxon>Rhizobiaceae</taxon>
        <taxon>Rhizobium/Agrobacterium group</taxon>
        <taxon>Agrobacterium</taxon>
    </lineage>
</organism>
<dbReference type="STRING" id="1156935.QWE_11177"/>
<dbReference type="Proteomes" id="UP000007123">
    <property type="component" value="Unassembled WGS sequence"/>
</dbReference>
<protein>
    <submittedName>
        <fullName evidence="5">Regulatory protein</fullName>
    </submittedName>
</protein>
<evidence type="ECO:0000256" key="1">
    <source>
        <dbReference type="ARBA" id="ARBA00023125"/>
    </source>
</evidence>
<feature type="DNA-binding region" description="OmpR/PhoB-type" evidence="3">
    <location>
        <begin position="1"/>
        <end position="98"/>
    </location>
</feature>
<dbReference type="RefSeq" id="WP_006726226.1">
    <property type="nucleotide sequence ID" value="NZ_ALJF01000008.1"/>
</dbReference>
<evidence type="ECO:0000256" key="3">
    <source>
        <dbReference type="PROSITE-ProRule" id="PRU01091"/>
    </source>
</evidence>
<evidence type="ECO:0000259" key="4">
    <source>
        <dbReference type="PROSITE" id="PS51755"/>
    </source>
</evidence>
<dbReference type="PATRIC" id="fig|1156935.5.peg.2265"/>
<feature type="repeat" description="TPR" evidence="2">
    <location>
        <begin position="361"/>
        <end position="394"/>
    </location>
</feature>
<dbReference type="PROSITE" id="PS50005">
    <property type="entry name" value="TPR"/>
    <property type="match status" value="1"/>
</dbReference>
<dbReference type="InterPro" id="IPR016032">
    <property type="entry name" value="Sig_transdc_resp-reg_C-effctor"/>
</dbReference>
<dbReference type="eggNOG" id="COG0745">
    <property type="taxonomic scope" value="Bacteria"/>
</dbReference>
<dbReference type="InterPro" id="IPR019734">
    <property type="entry name" value="TPR_rpt"/>
</dbReference>
<dbReference type="AlphaFoldDB" id="K2QWU2"/>
<dbReference type="OrthoDB" id="7794946at2"/>
<keyword evidence="1 3" id="KW-0238">DNA-binding</keyword>
<comment type="caution">
    <text evidence="5">The sequence shown here is derived from an EMBL/GenBank/DDBJ whole genome shotgun (WGS) entry which is preliminary data.</text>
</comment>
<name>K2QWU2_9HYPH</name>
<evidence type="ECO:0000256" key="2">
    <source>
        <dbReference type="PROSITE-ProRule" id="PRU00339"/>
    </source>
</evidence>
<dbReference type="GO" id="GO:0006355">
    <property type="term" value="P:regulation of DNA-templated transcription"/>
    <property type="evidence" value="ECO:0007669"/>
    <property type="project" value="InterPro"/>
</dbReference>
<dbReference type="CDD" id="cd00383">
    <property type="entry name" value="trans_reg_C"/>
    <property type="match status" value="1"/>
</dbReference>
<proteinExistence type="predicted"/>
<evidence type="ECO:0000313" key="6">
    <source>
        <dbReference type="Proteomes" id="UP000007123"/>
    </source>
</evidence>
<dbReference type="InterPro" id="IPR001867">
    <property type="entry name" value="OmpR/PhoB-type_DNA-bd"/>
</dbReference>
<dbReference type="Gene3D" id="1.10.10.10">
    <property type="entry name" value="Winged helix-like DNA-binding domain superfamily/Winged helix DNA-binding domain"/>
    <property type="match status" value="1"/>
</dbReference>
<gene>
    <name evidence="5" type="ORF">QWE_11177</name>
</gene>
<feature type="domain" description="OmpR/PhoB-type" evidence="4">
    <location>
        <begin position="1"/>
        <end position="98"/>
    </location>
</feature>
<dbReference type="GO" id="GO:0000160">
    <property type="term" value="P:phosphorelay signal transduction system"/>
    <property type="evidence" value="ECO:0007669"/>
    <property type="project" value="InterPro"/>
</dbReference>
<dbReference type="Pfam" id="PF00486">
    <property type="entry name" value="Trans_reg_C"/>
    <property type="match status" value="1"/>
</dbReference>
<dbReference type="GO" id="GO:0003677">
    <property type="term" value="F:DNA binding"/>
    <property type="evidence" value="ECO:0007669"/>
    <property type="project" value="UniProtKB-UniRule"/>
</dbReference>
<dbReference type="SUPFAM" id="SSF46894">
    <property type="entry name" value="C-terminal effector domain of the bipartite response regulators"/>
    <property type="match status" value="1"/>
</dbReference>
<reference evidence="5 6" key="1">
    <citation type="journal article" date="2012" name="J. Bacteriol.">
        <title>Draft Genome Sequence of Agrobacterium albertimagni Strain AOL15.</title>
        <authorList>
            <person name="Trimble W.L."/>
            <person name="Phung le T."/>
            <person name="Meyer F."/>
            <person name="Gilbert J.A."/>
            <person name="Silver S."/>
        </authorList>
    </citation>
    <scope>NUCLEOTIDE SEQUENCE [LARGE SCALE GENOMIC DNA]</scope>
    <source>
        <strain evidence="5 6">AOL15</strain>
    </source>
</reference>
<evidence type="ECO:0000313" key="5">
    <source>
        <dbReference type="EMBL" id="EKF59782.1"/>
    </source>
</evidence>
<sequence>MKRFLDLAFDDEMKIAKRGEETIRFSKSERILLLALTKNHGRLMSRDALLNAASAADDDRSDRSIDYVINRLRQKLKDDVKSPRFLATRYGEGYVWLVAPQEAEPDKAFVLIGPCYGLNDETFERPVRELLQDLRQAIASRIRPDRKVSITTGPGTNGDRLNCEYSLEFAFLQEAGRIHGRSILRLASNTQIISIRKFALDWPFAEPQESTVEGLAAEIVECIVLHKSENGTQRNEIPLELSMHEASRLLALADTAWLKSGEMIAKKRAEDPEDSKYAIMWASHLYATILFAPLLGDLNDEKRAETELEIEALCLNHLPRVQGHAILRICIAKLLFFIDRGHMELVESLVSEVYEQEISFSSVYPLLGQLKAARGHFDEAIRYFDHALHVAETGSKFELYVSVLRLKALLAAGRRQELDRDAQALFELYPETIDTVGLFIGKPDDPFRPQHAAYLDSLGTRGVLALVSYLYHSSARHFISPEHRERIYGGFAAQVEKRYGVIFVPPDRHAASPSEAEDAQNLSDS</sequence>
<accession>K2QWU2</accession>
<dbReference type="PROSITE" id="PS51755">
    <property type="entry name" value="OMPR_PHOB"/>
    <property type="match status" value="1"/>
</dbReference>
<keyword evidence="6" id="KW-1185">Reference proteome</keyword>
<dbReference type="InterPro" id="IPR036388">
    <property type="entry name" value="WH-like_DNA-bd_sf"/>
</dbReference>
<keyword evidence="2" id="KW-0802">TPR repeat</keyword>